<dbReference type="AlphaFoldDB" id="A0A5N5I6J0"/>
<reference evidence="2 3" key="2">
    <citation type="submission" date="2019-11" db="EMBL/GenBank/DDBJ databases">
        <title>A de novo genome assembly of a pear dwarfing rootstock.</title>
        <authorList>
            <person name="Wang F."/>
            <person name="Wang J."/>
            <person name="Li S."/>
            <person name="Zhang Y."/>
            <person name="Fang M."/>
            <person name="Ma L."/>
            <person name="Zhao Y."/>
            <person name="Jiang S."/>
        </authorList>
    </citation>
    <scope>NUCLEOTIDE SEQUENCE [LARGE SCALE GENOMIC DNA]</scope>
    <source>
        <strain evidence="2">S2</strain>
        <tissue evidence="2">Leaf</tissue>
    </source>
</reference>
<gene>
    <name evidence="2" type="ORF">D8674_038557</name>
</gene>
<feature type="compositionally biased region" description="Basic residues" evidence="1">
    <location>
        <begin position="46"/>
        <end position="60"/>
    </location>
</feature>
<organism evidence="2 3">
    <name type="scientific">Pyrus ussuriensis x Pyrus communis</name>
    <dbReference type="NCBI Taxonomy" id="2448454"/>
    <lineage>
        <taxon>Eukaryota</taxon>
        <taxon>Viridiplantae</taxon>
        <taxon>Streptophyta</taxon>
        <taxon>Embryophyta</taxon>
        <taxon>Tracheophyta</taxon>
        <taxon>Spermatophyta</taxon>
        <taxon>Magnoliopsida</taxon>
        <taxon>eudicotyledons</taxon>
        <taxon>Gunneridae</taxon>
        <taxon>Pentapetalae</taxon>
        <taxon>rosids</taxon>
        <taxon>fabids</taxon>
        <taxon>Rosales</taxon>
        <taxon>Rosaceae</taxon>
        <taxon>Amygdaloideae</taxon>
        <taxon>Maleae</taxon>
        <taxon>Pyrus</taxon>
    </lineage>
</organism>
<dbReference type="EMBL" id="SMOL01000090">
    <property type="protein sequence ID" value="KAB2634151.1"/>
    <property type="molecule type" value="Genomic_DNA"/>
</dbReference>
<reference evidence="2 3" key="1">
    <citation type="submission" date="2019-09" db="EMBL/GenBank/DDBJ databases">
        <authorList>
            <person name="Ou C."/>
        </authorList>
    </citation>
    <scope>NUCLEOTIDE SEQUENCE [LARGE SCALE GENOMIC DNA]</scope>
    <source>
        <strain evidence="2">S2</strain>
        <tissue evidence="2">Leaf</tissue>
    </source>
</reference>
<sequence>MKPSVSLHPPTMALASGLRLSSSILRYRLAAPLNPTRLSGPASAQLKRRSLTNPKRRTPTRGKMGTGVCWSRTQARIAKGLSVLSSTRRPLKPTWPTLCLSCSAAPCPMFVMV</sequence>
<proteinExistence type="predicted"/>
<accession>A0A5N5I6J0</accession>
<evidence type="ECO:0000313" key="3">
    <source>
        <dbReference type="Proteomes" id="UP000327157"/>
    </source>
</evidence>
<dbReference type="OrthoDB" id="10498276at2759"/>
<evidence type="ECO:0000256" key="1">
    <source>
        <dbReference type="SAM" id="MobiDB-lite"/>
    </source>
</evidence>
<keyword evidence="3" id="KW-1185">Reference proteome</keyword>
<feature type="region of interest" description="Disordered" evidence="1">
    <location>
        <begin position="34"/>
        <end position="66"/>
    </location>
</feature>
<dbReference type="Proteomes" id="UP000327157">
    <property type="component" value="Unassembled WGS sequence"/>
</dbReference>
<name>A0A5N5I6J0_9ROSA</name>
<comment type="caution">
    <text evidence="2">The sequence shown here is derived from an EMBL/GenBank/DDBJ whole genome shotgun (WGS) entry which is preliminary data.</text>
</comment>
<protein>
    <submittedName>
        <fullName evidence="2">DNA gyrase subunit A</fullName>
    </submittedName>
</protein>
<evidence type="ECO:0000313" key="2">
    <source>
        <dbReference type="EMBL" id="KAB2634151.1"/>
    </source>
</evidence>